<evidence type="ECO:0000259" key="4">
    <source>
        <dbReference type="PROSITE" id="PS50995"/>
    </source>
</evidence>
<keyword evidence="2" id="KW-0238">DNA-binding</keyword>
<keyword evidence="1" id="KW-0805">Transcription regulation</keyword>
<evidence type="ECO:0000256" key="2">
    <source>
        <dbReference type="ARBA" id="ARBA00023125"/>
    </source>
</evidence>
<dbReference type="Pfam" id="PF12802">
    <property type="entry name" value="MarR_2"/>
    <property type="match status" value="1"/>
</dbReference>
<dbReference type="RefSeq" id="WP_213238016.1">
    <property type="nucleotide sequence ID" value="NZ_JAHBCL010000032.1"/>
</dbReference>
<dbReference type="InterPro" id="IPR011991">
    <property type="entry name" value="ArsR-like_HTH"/>
</dbReference>
<keyword evidence="6" id="KW-1185">Reference proteome</keyword>
<dbReference type="CDD" id="cd00090">
    <property type="entry name" value="HTH_ARSR"/>
    <property type="match status" value="1"/>
</dbReference>
<dbReference type="InterPro" id="IPR036388">
    <property type="entry name" value="WH-like_DNA-bd_sf"/>
</dbReference>
<name>A0ABS5PSL2_9FIRM</name>
<dbReference type="EMBL" id="JAHBCL010000032">
    <property type="protein sequence ID" value="MBS7528159.1"/>
    <property type="molecule type" value="Genomic_DNA"/>
</dbReference>
<feature type="domain" description="HTH marR-type" evidence="4">
    <location>
        <begin position="1"/>
        <end position="141"/>
    </location>
</feature>
<dbReference type="PANTHER" id="PTHR42756">
    <property type="entry name" value="TRANSCRIPTIONAL REGULATOR, MARR"/>
    <property type="match status" value="1"/>
</dbReference>
<dbReference type="Proteomes" id="UP000746471">
    <property type="component" value="Unassembled WGS sequence"/>
</dbReference>
<gene>
    <name evidence="5" type="ORF">KHM83_15840</name>
</gene>
<evidence type="ECO:0000256" key="3">
    <source>
        <dbReference type="ARBA" id="ARBA00023163"/>
    </source>
</evidence>
<evidence type="ECO:0000313" key="6">
    <source>
        <dbReference type="Proteomes" id="UP000746471"/>
    </source>
</evidence>
<reference evidence="5 6" key="1">
    <citation type="submission" date="2021-05" db="EMBL/GenBank/DDBJ databases">
        <title>Fusibacter ferrireducens sp. nov., an anaerobic, sulfur- and Fe-reducing bacterium isolated from the mangrove sediment.</title>
        <authorList>
            <person name="Qiu D."/>
        </authorList>
    </citation>
    <scope>NUCLEOTIDE SEQUENCE [LARGE SCALE GENOMIC DNA]</scope>
    <source>
        <strain evidence="5 6">DSM 12116</strain>
    </source>
</reference>
<protein>
    <submittedName>
        <fullName evidence="5">Winged helix-turn-helix transcriptional regulator</fullName>
    </submittedName>
</protein>
<proteinExistence type="predicted"/>
<dbReference type="Gene3D" id="1.10.10.10">
    <property type="entry name" value="Winged helix-like DNA-binding domain superfamily/Winged helix DNA-binding domain"/>
    <property type="match status" value="1"/>
</dbReference>
<evidence type="ECO:0000313" key="5">
    <source>
        <dbReference type="EMBL" id="MBS7528159.1"/>
    </source>
</evidence>
<dbReference type="InterPro" id="IPR036390">
    <property type="entry name" value="WH_DNA-bd_sf"/>
</dbReference>
<keyword evidence="3" id="KW-0804">Transcription</keyword>
<dbReference type="PANTHER" id="PTHR42756:SF1">
    <property type="entry name" value="TRANSCRIPTIONAL REPRESSOR OF EMRAB OPERON"/>
    <property type="match status" value="1"/>
</dbReference>
<accession>A0ABS5PSL2</accession>
<dbReference type="InterPro" id="IPR000835">
    <property type="entry name" value="HTH_MarR-typ"/>
</dbReference>
<evidence type="ECO:0000256" key="1">
    <source>
        <dbReference type="ARBA" id="ARBA00023015"/>
    </source>
</evidence>
<sequence length="157" mass="18237">MKDKKIKNIMKQVIIFNDIYEEVIQNSFKKNQNAEVSKLEFNLLHTVYRHNELTISEVSELLNISLPNCSRYVKNAIQEGYLNKRVDSGDKRIYYISLSERGRRIVETTLDDFSMDISTHLNSLDPKDLDRLDESFSNLNSTLADTLLSSTSLTRRN</sequence>
<dbReference type="PROSITE" id="PS50995">
    <property type="entry name" value="HTH_MARR_2"/>
    <property type="match status" value="1"/>
</dbReference>
<comment type="caution">
    <text evidence="5">The sequence shown here is derived from an EMBL/GenBank/DDBJ whole genome shotgun (WGS) entry which is preliminary data.</text>
</comment>
<dbReference type="SMART" id="SM00347">
    <property type="entry name" value="HTH_MARR"/>
    <property type="match status" value="1"/>
</dbReference>
<organism evidence="5 6">
    <name type="scientific">Fusibacter paucivorans</name>
    <dbReference type="NCBI Taxonomy" id="76009"/>
    <lineage>
        <taxon>Bacteria</taxon>
        <taxon>Bacillati</taxon>
        <taxon>Bacillota</taxon>
        <taxon>Clostridia</taxon>
        <taxon>Eubacteriales</taxon>
        <taxon>Eubacteriales Family XII. Incertae Sedis</taxon>
        <taxon>Fusibacter</taxon>
    </lineage>
</organism>
<dbReference type="SUPFAM" id="SSF46785">
    <property type="entry name" value="Winged helix' DNA-binding domain"/>
    <property type="match status" value="1"/>
</dbReference>